<name>A0A8H7ZPI1_9FUNG</name>
<reference evidence="1 2" key="1">
    <citation type="journal article" name="Sci. Rep.">
        <title>Genome-scale phylogenetic analyses confirm Olpidium as the closest living zoosporic fungus to the non-flagellated, terrestrial fungi.</title>
        <authorList>
            <person name="Chang Y."/>
            <person name="Rochon D."/>
            <person name="Sekimoto S."/>
            <person name="Wang Y."/>
            <person name="Chovatia M."/>
            <person name="Sandor L."/>
            <person name="Salamov A."/>
            <person name="Grigoriev I.V."/>
            <person name="Stajich J.E."/>
            <person name="Spatafora J.W."/>
        </authorList>
    </citation>
    <scope>NUCLEOTIDE SEQUENCE [LARGE SCALE GENOMIC DNA]</scope>
    <source>
        <strain evidence="1">S191</strain>
    </source>
</reference>
<evidence type="ECO:0000313" key="1">
    <source>
        <dbReference type="EMBL" id="KAG5457121.1"/>
    </source>
</evidence>
<accession>A0A8H7ZPI1</accession>
<dbReference type="Proteomes" id="UP000673691">
    <property type="component" value="Unassembled WGS sequence"/>
</dbReference>
<dbReference type="AlphaFoldDB" id="A0A8H7ZPI1"/>
<proteinExistence type="predicted"/>
<gene>
    <name evidence="1" type="ORF">BJ554DRAFT_2952</name>
</gene>
<dbReference type="EMBL" id="JAEFCI010010594">
    <property type="protein sequence ID" value="KAG5457121.1"/>
    <property type="molecule type" value="Genomic_DNA"/>
</dbReference>
<sequence length="84" mass="8781">MPNCLQCSALLQLPQPTDDPISVASLIISPFRFPPPPSDTFARSILDGLRDGKSGIEAPNTARADSLLLPAGNGSGRGKLDPLL</sequence>
<organism evidence="1 2">
    <name type="scientific">Olpidium bornovanus</name>
    <dbReference type="NCBI Taxonomy" id="278681"/>
    <lineage>
        <taxon>Eukaryota</taxon>
        <taxon>Fungi</taxon>
        <taxon>Fungi incertae sedis</taxon>
        <taxon>Olpidiomycota</taxon>
        <taxon>Olpidiomycotina</taxon>
        <taxon>Olpidiomycetes</taxon>
        <taxon>Olpidiales</taxon>
        <taxon>Olpidiaceae</taxon>
        <taxon>Olpidium</taxon>
    </lineage>
</organism>
<evidence type="ECO:0000313" key="2">
    <source>
        <dbReference type="Proteomes" id="UP000673691"/>
    </source>
</evidence>
<comment type="caution">
    <text evidence="1">The sequence shown here is derived from an EMBL/GenBank/DDBJ whole genome shotgun (WGS) entry which is preliminary data.</text>
</comment>
<keyword evidence="2" id="KW-1185">Reference proteome</keyword>
<protein>
    <submittedName>
        <fullName evidence="1">Uncharacterized protein</fullName>
    </submittedName>
</protein>